<feature type="transmembrane region" description="Helical" evidence="14">
    <location>
        <begin position="73"/>
        <end position="91"/>
    </location>
</feature>
<evidence type="ECO:0000256" key="2">
    <source>
        <dbReference type="ARBA" id="ARBA00006920"/>
    </source>
</evidence>
<keyword evidence="7" id="KW-0630">Potassium</keyword>
<dbReference type="InterPro" id="IPR010617">
    <property type="entry name" value="TMEM175-like"/>
</dbReference>
<evidence type="ECO:0000256" key="4">
    <source>
        <dbReference type="ARBA" id="ARBA00022538"/>
    </source>
</evidence>
<dbReference type="GO" id="GO:0016020">
    <property type="term" value="C:membrane"/>
    <property type="evidence" value="ECO:0007669"/>
    <property type="project" value="UniProtKB-SubCell"/>
</dbReference>
<keyword evidence="9" id="KW-0406">Ion transport</keyword>
<evidence type="ECO:0000256" key="5">
    <source>
        <dbReference type="ARBA" id="ARBA00022692"/>
    </source>
</evidence>
<comment type="catalytic activity">
    <reaction evidence="12">
        <text>K(+)(in) = K(+)(out)</text>
        <dbReference type="Rhea" id="RHEA:29463"/>
        <dbReference type="ChEBI" id="CHEBI:29103"/>
    </reaction>
</comment>
<evidence type="ECO:0000256" key="14">
    <source>
        <dbReference type="SAM" id="Phobius"/>
    </source>
</evidence>
<dbReference type="GO" id="GO:0005267">
    <property type="term" value="F:potassium channel activity"/>
    <property type="evidence" value="ECO:0007669"/>
    <property type="project" value="UniProtKB-KW"/>
</dbReference>
<dbReference type="GO" id="GO:0015252">
    <property type="term" value="F:proton channel activity"/>
    <property type="evidence" value="ECO:0007669"/>
    <property type="project" value="InterPro"/>
</dbReference>
<reference evidence="15 16" key="1">
    <citation type="journal article" date="2019" name="Genome Biol. Evol.">
        <title>Day and night: Metabolic profiles and evolutionary relationships of six axenic non-marine cyanobacteria.</title>
        <authorList>
            <person name="Will S.E."/>
            <person name="Henke P."/>
            <person name="Boedeker C."/>
            <person name="Huang S."/>
            <person name="Brinkmann H."/>
            <person name="Rohde M."/>
            <person name="Jarek M."/>
            <person name="Friedl T."/>
            <person name="Seufert S."/>
            <person name="Schumacher M."/>
            <person name="Overmann J."/>
            <person name="Neumann-Schaal M."/>
            <person name="Petersen J."/>
        </authorList>
    </citation>
    <scope>NUCLEOTIDE SEQUENCE [LARGE SCALE GENOMIC DNA]</scope>
    <source>
        <strain evidence="15 16">SAG 39.79</strain>
    </source>
</reference>
<keyword evidence="16" id="KW-1185">Reference proteome</keyword>
<evidence type="ECO:0000256" key="10">
    <source>
        <dbReference type="ARBA" id="ARBA00023136"/>
    </source>
</evidence>
<feature type="transmembrane region" description="Helical" evidence="14">
    <location>
        <begin position="112"/>
        <end position="133"/>
    </location>
</feature>
<evidence type="ECO:0000256" key="3">
    <source>
        <dbReference type="ARBA" id="ARBA00022448"/>
    </source>
</evidence>
<dbReference type="Pfam" id="PF06736">
    <property type="entry name" value="TMEM175"/>
    <property type="match status" value="1"/>
</dbReference>
<evidence type="ECO:0000256" key="12">
    <source>
        <dbReference type="ARBA" id="ARBA00034430"/>
    </source>
</evidence>
<evidence type="ECO:0000313" key="15">
    <source>
        <dbReference type="EMBL" id="RUT12349.1"/>
    </source>
</evidence>
<evidence type="ECO:0000256" key="13">
    <source>
        <dbReference type="SAM" id="MobiDB-lite"/>
    </source>
</evidence>
<comment type="similarity">
    <text evidence="2">Belongs to the TMEM175 family.</text>
</comment>
<proteinExistence type="inferred from homology"/>
<evidence type="ECO:0000256" key="6">
    <source>
        <dbReference type="ARBA" id="ARBA00022826"/>
    </source>
</evidence>
<accession>A0AB37ULS3</accession>
<keyword evidence="8 14" id="KW-1133">Transmembrane helix</keyword>
<dbReference type="AlphaFoldDB" id="A0AB37ULS3"/>
<evidence type="ECO:0008006" key="17">
    <source>
        <dbReference type="Google" id="ProtNLM"/>
    </source>
</evidence>
<dbReference type="EMBL" id="RSCK01000015">
    <property type="protein sequence ID" value="RUT12349.1"/>
    <property type="molecule type" value="Genomic_DNA"/>
</dbReference>
<keyword evidence="3" id="KW-0813">Transport</keyword>
<keyword evidence="5 14" id="KW-0812">Transmembrane</keyword>
<evidence type="ECO:0000256" key="9">
    <source>
        <dbReference type="ARBA" id="ARBA00023065"/>
    </source>
</evidence>
<feature type="region of interest" description="Disordered" evidence="13">
    <location>
        <begin position="1"/>
        <end position="21"/>
    </location>
</feature>
<protein>
    <recommendedName>
        <fullName evidence="17">DUF1211 domain-containing membrane protein</fullName>
    </recommendedName>
</protein>
<keyword evidence="10 14" id="KW-0472">Membrane</keyword>
<organism evidence="15 16">
    <name type="scientific">Chroococcidiopsis cubana SAG 39.79</name>
    <dbReference type="NCBI Taxonomy" id="388085"/>
    <lineage>
        <taxon>Bacteria</taxon>
        <taxon>Bacillati</taxon>
        <taxon>Cyanobacteriota</taxon>
        <taxon>Cyanophyceae</taxon>
        <taxon>Chroococcidiopsidales</taxon>
        <taxon>Chroococcidiopsidaceae</taxon>
        <taxon>Chroococcidiopsis</taxon>
    </lineage>
</organism>
<evidence type="ECO:0000256" key="8">
    <source>
        <dbReference type="ARBA" id="ARBA00022989"/>
    </source>
</evidence>
<evidence type="ECO:0000256" key="11">
    <source>
        <dbReference type="ARBA" id="ARBA00023303"/>
    </source>
</evidence>
<keyword evidence="11" id="KW-0407">Ion channel</keyword>
<evidence type="ECO:0000256" key="7">
    <source>
        <dbReference type="ARBA" id="ARBA00022958"/>
    </source>
</evidence>
<comment type="subcellular location">
    <subcellularLocation>
        <location evidence="1">Membrane</location>
        <topology evidence="1">Multi-pass membrane protein</topology>
    </subcellularLocation>
</comment>
<name>A0AB37ULS3_9CYAN</name>
<dbReference type="Proteomes" id="UP000282574">
    <property type="component" value="Unassembled WGS sequence"/>
</dbReference>
<keyword evidence="4" id="KW-0633">Potassium transport</keyword>
<evidence type="ECO:0000313" key="16">
    <source>
        <dbReference type="Proteomes" id="UP000282574"/>
    </source>
</evidence>
<comment type="caution">
    <text evidence="15">The sequence shown here is derived from an EMBL/GenBank/DDBJ whole genome shotgun (WGS) entry which is preliminary data.</text>
</comment>
<keyword evidence="6" id="KW-0631">Potassium channel</keyword>
<gene>
    <name evidence="15" type="ORF">DSM107010_23590</name>
</gene>
<feature type="transmembrane region" description="Helical" evidence="14">
    <location>
        <begin position="139"/>
        <end position="161"/>
    </location>
</feature>
<feature type="transmembrane region" description="Helical" evidence="14">
    <location>
        <begin position="189"/>
        <end position="219"/>
    </location>
</feature>
<evidence type="ECO:0000256" key="1">
    <source>
        <dbReference type="ARBA" id="ARBA00004141"/>
    </source>
</evidence>
<sequence>MGDTTHMILRKGPNQRNNAETHGAERGLDRFEGFSDAVFAIALTLLIVEIKVPGSPEGPHGYSDLASAMAEQWREYFALVLCYVVIGAYWLQHHYSGRIYAKTDHWFGALNLLFLLAIVVIPYPIRVWCFHLGTGFEPVASVTLVAGLALTACTWMAKWFYGKPGRRVMDERLAPDFLRQMTRRYGSATLIQIAAVPVAVVVPRVGVAIALLCVAFFLLPQPKPRYKPGEQPNAAGKLEQ</sequence>